<dbReference type="InterPro" id="IPR052942">
    <property type="entry name" value="LPS_cholinephosphotransferase"/>
</dbReference>
<dbReference type="GO" id="GO:0009100">
    <property type="term" value="P:glycoprotein metabolic process"/>
    <property type="evidence" value="ECO:0007669"/>
    <property type="project" value="UniProtKB-ARBA"/>
</dbReference>
<gene>
    <name evidence="2" type="ORF">IAA52_13130</name>
</gene>
<protein>
    <submittedName>
        <fullName evidence="2">LicD family protein</fullName>
    </submittedName>
</protein>
<evidence type="ECO:0000313" key="3">
    <source>
        <dbReference type="Proteomes" id="UP000824260"/>
    </source>
</evidence>
<proteinExistence type="predicted"/>
<comment type="caution">
    <text evidence="2">The sequence shown here is derived from an EMBL/GenBank/DDBJ whole genome shotgun (WGS) entry which is preliminary data.</text>
</comment>
<organism evidence="2 3">
    <name type="scientific">Candidatus Pullichristensenella stercorigallinarum</name>
    <dbReference type="NCBI Taxonomy" id="2840909"/>
    <lineage>
        <taxon>Bacteria</taxon>
        <taxon>Bacillati</taxon>
        <taxon>Bacillota</taxon>
        <taxon>Clostridia</taxon>
        <taxon>Candidatus Pullichristensenella</taxon>
    </lineage>
</organism>
<dbReference type="PANTHER" id="PTHR43404">
    <property type="entry name" value="LIPOPOLYSACCHARIDE CHOLINEPHOSPHOTRANSFERASE LICD"/>
    <property type="match status" value="1"/>
</dbReference>
<feature type="domain" description="LicD/FKTN/FKRP nucleotidyltransferase" evidence="1">
    <location>
        <begin position="25"/>
        <end position="245"/>
    </location>
</feature>
<dbReference type="PANTHER" id="PTHR43404:SF2">
    <property type="entry name" value="LIPOPOLYSACCHARIDE CHOLINEPHOSPHOTRANSFERASE LICD"/>
    <property type="match status" value="1"/>
</dbReference>
<name>A0A9D0ZP01_9FIRM</name>
<accession>A0A9D0ZP01</accession>
<dbReference type="Pfam" id="PF04991">
    <property type="entry name" value="LicD"/>
    <property type="match status" value="1"/>
</dbReference>
<reference evidence="2" key="2">
    <citation type="journal article" date="2021" name="PeerJ">
        <title>Extensive microbial diversity within the chicken gut microbiome revealed by metagenomics and culture.</title>
        <authorList>
            <person name="Gilroy R."/>
            <person name="Ravi A."/>
            <person name="Getino M."/>
            <person name="Pursley I."/>
            <person name="Horton D.L."/>
            <person name="Alikhan N.F."/>
            <person name="Baker D."/>
            <person name="Gharbi K."/>
            <person name="Hall N."/>
            <person name="Watson M."/>
            <person name="Adriaenssens E.M."/>
            <person name="Foster-Nyarko E."/>
            <person name="Jarju S."/>
            <person name="Secka A."/>
            <person name="Antonio M."/>
            <person name="Oren A."/>
            <person name="Chaudhuri R.R."/>
            <person name="La Ragione R."/>
            <person name="Hildebrand F."/>
            <person name="Pallen M.J."/>
        </authorList>
    </citation>
    <scope>NUCLEOTIDE SEQUENCE</scope>
    <source>
        <strain evidence="2">ChiSjej6B24-2974</strain>
    </source>
</reference>
<reference evidence="2" key="1">
    <citation type="submission" date="2020-10" db="EMBL/GenBank/DDBJ databases">
        <authorList>
            <person name="Gilroy R."/>
        </authorList>
    </citation>
    <scope>NUCLEOTIDE SEQUENCE</scope>
    <source>
        <strain evidence="2">ChiSjej6B24-2974</strain>
    </source>
</reference>
<dbReference type="AlphaFoldDB" id="A0A9D0ZP01"/>
<evidence type="ECO:0000259" key="1">
    <source>
        <dbReference type="Pfam" id="PF04991"/>
    </source>
</evidence>
<sequence length="268" mass="31451">MRQLTDIREWQDRLYALMCQFADFCEAHALRYQLFGGTLLGAVRHRDFIPWDDDIDLAMPRPDYEKFLKLYAQNPIPHTRVMTLPFAFAKITDTRTRREEGLRRRYTTGVDLDIFPIDGAGMDDEAVHAQAGRMRKNRAHARLGMLALAAERELPPQKRLLRTLHRVVKRFPYWFLPPSFFGRRIVRDISRLAPDASPRAGAIGTWGEPALMARDEILQTVNLPFRDRLFPCPRGYDRLLTQKYGDYMRPPDEKHRETHPGRLYVWDE</sequence>
<dbReference type="EMBL" id="DVFZ01000122">
    <property type="protein sequence ID" value="HIQ84027.1"/>
    <property type="molecule type" value="Genomic_DNA"/>
</dbReference>
<dbReference type="Proteomes" id="UP000824260">
    <property type="component" value="Unassembled WGS sequence"/>
</dbReference>
<dbReference type="InterPro" id="IPR007074">
    <property type="entry name" value="LicD/FKTN/FKRP_NTP_transf"/>
</dbReference>
<evidence type="ECO:0000313" key="2">
    <source>
        <dbReference type="EMBL" id="HIQ84027.1"/>
    </source>
</evidence>